<accession>A0A0F4PQY4</accession>
<reference evidence="3" key="4">
    <citation type="submission" date="2019-09" db="EMBL/GenBank/DDBJ databases">
        <title>Co-occurence of chitin degradation, pigmentation and bioactivity in marine Pseudoalteromonas.</title>
        <authorList>
            <person name="Sonnenschein E.C."/>
            <person name="Bech P.K."/>
        </authorList>
    </citation>
    <scope>NUCLEOTIDE SEQUENCE</scope>
    <source>
        <strain evidence="3">S2897</strain>
    </source>
</reference>
<dbReference type="STRING" id="151081.TW72_12510"/>
<keyword evidence="1" id="KW-1133">Transmembrane helix</keyword>
<evidence type="ECO:0000313" key="3">
    <source>
        <dbReference type="EMBL" id="TMP86327.1"/>
    </source>
</evidence>
<keyword evidence="4" id="KW-1185">Reference proteome</keyword>
<dbReference type="EMBL" id="JXXZ01000010">
    <property type="protein sequence ID" value="KJY98547.1"/>
    <property type="molecule type" value="Genomic_DNA"/>
</dbReference>
<reference evidence="2 4" key="1">
    <citation type="journal article" date="2015" name="BMC Genomics">
        <title>Genome mining reveals unlocked bioactive potential of marine Gram-negative bacteria.</title>
        <authorList>
            <person name="Machado H."/>
            <person name="Sonnenschein E.C."/>
            <person name="Melchiorsen J."/>
            <person name="Gram L."/>
        </authorList>
    </citation>
    <scope>NUCLEOTIDE SEQUENCE [LARGE SCALE GENOMIC DNA]</scope>
    <source>
        <strain evidence="2 4">S3137</strain>
    </source>
</reference>
<evidence type="ECO:0000313" key="2">
    <source>
        <dbReference type="EMBL" id="KJY98547.1"/>
    </source>
</evidence>
<evidence type="ECO:0008006" key="6">
    <source>
        <dbReference type="Google" id="ProtNLM"/>
    </source>
</evidence>
<sequence>MDILSKRPFIEPGTPPKKLAYMIGCTIGTLIATTAISYGYIYKFFETVELLKLVDKGEIFFFEEAGYTLGLILCITPMISFAIMILPTFINRRFNSSISLGVLLIGLLVFPIGLILAPISNFIVESYIESQGYEECYYYSTRRGGRGLPPDYYVFDSKYCVSAVSKLRNKAFPWFEEANKKGEVDYDEFLLKVEQWKAESRRLNK</sequence>
<keyword evidence="1" id="KW-0472">Membrane</keyword>
<feature type="transmembrane region" description="Helical" evidence="1">
    <location>
        <begin position="98"/>
        <end position="119"/>
    </location>
</feature>
<evidence type="ECO:0000313" key="5">
    <source>
        <dbReference type="Proteomes" id="UP000305874"/>
    </source>
</evidence>
<dbReference type="RefSeq" id="WP_045979670.1">
    <property type="nucleotide sequence ID" value="NZ_CP023396.1"/>
</dbReference>
<comment type="caution">
    <text evidence="2">The sequence shown here is derived from an EMBL/GenBank/DDBJ whole genome shotgun (WGS) entry which is preliminary data.</text>
</comment>
<dbReference type="Proteomes" id="UP000033664">
    <property type="component" value="Unassembled WGS sequence"/>
</dbReference>
<dbReference type="PATRIC" id="fig|151081.8.peg.2334"/>
<reference evidence="5" key="3">
    <citation type="submission" date="2019-06" db="EMBL/GenBank/DDBJ databases">
        <title>Co-occurence of chitin degradation, pigmentation and bioactivity in marine Pseudoalteromonas.</title>
        <authorList>
            <person name="Sonnenschein E.C."/>
            <person name="Bech P.K."/>
        </authorList>
    </citation>
    <scope>NUCLEOTIDE SEQUENCE [LARGE SCALE GENOMIC DNA]</scope>
    <source>
        <strain evidence="5">S2897</strain>
    </source>
</reference>
<feature type="transmembrane region" description="Helical" evidence="1">
    <location>
        <begin position="21"/>
        <end position="45"/>
    </location>
</feature>
<dbReference type="OrthoDB" id="6312282at2"/>
<proteinExistence type="predicted"/>
<name>A0A0F4PQY4_9GAMM</name>
<evidence type="ECO:0000313" key="4">
    <source>
        <dbReference type="Proteomes" id="UP000033664"/>
    </source>
</evidence>
<reference evidence="3 5" key="2">
    <citation type="submission" date="2017-12" db="EMBL/GenBank/DDBJ databases">
        <authorList>
            <person name="Paulsen S."/>
            <person name="Gram L.K."/>
        </authorList>
    </citation>
    <scope>NUCLEOTIDE SEQUENCE [LARGE SCALE GENOMIC DNA]</scope>
    <source>
        <strain evidence="3 5">S2897</strain>
    </source>
</reference>
<protein>
    <recommendedName>
        <fullName evidence="6">DUF1240 domain-containing protein</fullName>
    </recommendedName>
</protein>
<dbReference type="Proteomes" id="UP000305874">
    <property type="component" value="Unassembled WGS sequence"/>
</dbReference>
<dbReference type="EMBL" id="PNCG01000014">
    <property type="protein sequence ID" value="TMP86327.1"/>
    <property type="molecule type" value="Genomic_DNA"/>
</dbReference>
<evidence type="ECO:0000256" key="1">
    <source>
        <dbReference type="SAM" id="Phobius"/>
    </source>
</evidence>
<keyword evidence="1" id="KW-0812">Transmembrane</keyword>
<dbReference type="GeneID" id="58229314"/>
<gene>
    <name evidence="3" type="ORF">CWC05_13025</name>
    <name evidence="2" type="ORF">TW72_12510</name>
</gene>
<dbReference type="AlphaFoldDB" id="A0A0F4PQY4"/>
<feature type="transmembrane region" description="Helical" evidence="1">
    <location>
        <begin position="65"/>
        <end position="86"/>
    </location>
</feature>
<organism evidence="2 4">
    <name type="scientific">Pseudoalteromonas ruthenica</name>
    <dbReference type="NCBI Taxonomy" id="151081"/>
    <lineage>
        <taxon>Bacteria</taxon>
        <taxon>Pseudomonadati</taxon>
        <taxon>Pseudomonadota</taxon>
        <taxon>Gammaproteobacteria</taxon>
        <taxon>Alteromonadales</taxon>
        <taxon>Pseudoalteromonadaceae</taxon>
        <taxon>Pseudoalteromonas</taxon>
    </lineage>
</organism>